<dbReference type="AlphaFoldDB" id="A0A835CFP4"/>
<reference evidence="1" key="1">
    <citation type="submission" date="2020-09" db="EMBL/GenBank/DDBJ databases">
        <title>Genome-Enabled Discovery of Anthraquinone Biosynthesis in Senna tora.</title>
        <authorList>
            <person name="Kang S.-H."/>
            <person name="Pandey R.P."/>
            <person name="Lee C.-M."/>
            <person name="Sim J.-S."/>
            <person name="Jeong J.-T."/>
            <person name="Choi B.-S."/>
            <person name="Jung M."/>
            <person name="Ginzburg D."/>
            <person name="Zhao K."/>
            <person name="Won S.Y."/>
            <person name="Oh T.-J."/>
            <person name="Yu Y."/>
            <person name="Kim N.-H."/>
            <person name="Lee O.R."/>
            <person name="Lee T.-H."/>
            <person name="Bashyal P."/>
            <person name="Kim T.-S."/>
            <person name="Lee W.-H."/>
            <person name="Kawkins C."/>
            <person name="Kim C.-K."/>
            <person name="Kim J.S."/>
            <person name="Ahn B.O."/>
            <person name="Rhee S.Y."/>
            <person name="Sohng J.K."/>
        </authorList>
    </citation>
    <scope>NUCLEOTIDE SEQUENCE</scope>
    <source>
        <tissue evidence="1">Leaf</tissue>
    </source>
</reference>
<proteinExistence type="predicted"/>
<protein>
    <submittedName>
        <fullName evidence="1">Uncharacterized protein</fullName>
    </submittedName>
</protein>
<dbReference type="Proteomes" id="UP000634136">
    <property type="component" value="Unassembled WGS sequence"/>
</dbReference>
<evidence type="ECO:0000313" key="2">
    <source>
        <dbReference type="Proteomes" id="UP000634136"/>
    </source>
</evidence>
<name>A0A835CFP4_9FABA</name>
<organism evidence="1 2">
    <name type="scientific">Senna tora</name>
    <dbReference type="NCBI Taxonomy" id="362788"/>
    <lineage>
        <taxon>Eukaryota</taxon>
        <taxon>Viridiplantae</taxon>
        <taxon>Streptophyta</taxon>
        <taxon>Embryophyta</taxon>
        <taxon>Tracheophyta</taxon>
        <taxon>Spermatophyta</taxon>
        <taxon>Magnoliopsida</taxon>
        <taxon>eudicotyledons</taxon>
        <taxon>Gunneridae</taxon>
        <taxon>Pentapetalae</taxon>
        <taxon>rosids</taxon>
        <taxon>fabids</taxon>
        <taxon>Fabales</taxon>
        <taxon>Fabaceae</taxon>
        <taxon>Caesalpinioideae</taxon>
        <taxon>Cassia clade</taxon>
        <taxon>Senna</taxon>
    </lineage>
</organism>
<gene>
    <name evidence="1" type="ORF">G2W53_002747</name>
</gene>
<sequence length="32" mass="3484">MAELRAKVKDNASGKKVSIALLKSNYSPYSLT</sequence>
<accession>A0A835CFP4</accession>
<evidence type="ECO:0000313" key="1">
    <source>
        <dbReference type="EMBL" id="KAF7840449.1"/>
    </source>
</evidence>
<dbReference type="EMBL" id="JAAIUW010000002">
    <property type="protein sequence ID" value="KAF7840449.1"/>
    <property type="molecule type" value="Genomic_DNA"/>
</dbReference>
<keyword evidence="2" id="KW-1185">Reference proteome</keyword>
<comment type="caution">
    <text evidence="1">The sequence shown here is derived from an EMBL/GenBank/DDBJ whole genome shotgun (WGS) entry which is preliminary data.</text>
</comment>